<gene>
    <name evidence="1" type="ORF">O6H91_10G041000</name>
</gene>
<name>A0ACC2CGB2_DIPCM</name>
<evidence type="ECO:0000313" key="2">
    <source>
        <dbReference type="Proteomes" id="UP001162992"/>
    </source>
</evidence>
<comment type="caution">
    <text evidence="1">The sequence shown here is derived from an EMBL/GenBank/DDBJ whole genome shotgun (WGS) entry which is preliminary data.</text>
</comment>
<protein>
    <submittedName>
        <fullName evidence="1">Uncharacterized protein</fullName>
    </submittedName>
</protein>
<organism evidence="1 2">
    <name type="scientific">Diphasiastrum complanatum</name>
    <name type="common">Issler's clubmoss</name>
    <name type="synonym">Lycopodium complanatum</name>
    <dbReference type="NCBI Taxonomy" id="34168"/>
    <lineage>
        <taxon>Eukaryota</taxon>
        <taxon>Viridiplantae</taxon>
        <taxon>Streptophyta</taxon>
        <taxon>Embryophyta</taxon>
        <taxon>Tracheophyta</taxon>
        <taxon>Lycopodiopsida</taxon>
        <taxon>Lycopodiales</taxon>
        <taxon>Lycopodiaceae</taxon>
        <taxon>Lycopodioideae</taxon>
        <taxon>Diphasiastrum</taxon>
    </lineage>
</organism>
<dbReference type="Proteomes" id="UP001162992">
    <property type="component" value="Chromosome 10"/>
</dbReference>
<accession>A0ACC2CGB2</accession>
<keyword evidence="2" id="KW-1185">Reference proteome</keyword>
<sequence length="102" mass="11817">MCGGIEDHKKNAQVGYLIFNRQASCQWCRSTEPLDPYFTGIDLLNYEHLIQCRSYVFNLWTPVCNNRSSKHPMDMLFIVGKGREPGFCFSMLVEVTIDTKFN</sequence>
<dbReference type="EMBL" id="CM055101">
    <property type="protein sequence ID" value="KAJ7541009.1"/>
    <property type="molecule type" value="Genomic_DNA"/>
</dbReference>
<reference evidence="2" key="1">
    <citation type="journal article" date="2024" name="Proc. Natl. Acad. Sci. U.S.A.">
        <title>Extraordinary preservation of gene collinearity over three hundred million years revealed in homosporous lycophytes.</title>
        <authorList>
            <person name="Li C."/>
            <person name="Wickell D."/>
            <person name="Kuo L.Y."/>
            <person name="Chen X."/>
            <person name="Nie B."/>
            <person name="Liao X."/>
            <person name="Peng D."/>
            <person name="Ji J."/>
            <person name="Jenkins J."/>
            <person name="Williams M."/>
            <person name="Shu S."/>
            <person name="Plott C."/>
            <person name="Barry K."/>
            <person name="Rajasekar S."/>
            <person name="Grimwood J."/>
            <person name="Han X."/>
            <person name="Sun S."/>
            <person name="Hou Z."/>
            <person name="He W."/>
            <person name="Dai G."/>
            <person name="Sun C."/>
            <person name="Schmutz J."/>
            <person name="Leebens-Mack J.H."/>
            <person name="Li F.W."/>
            <person name="Wang L."/>
        </authorList>
    </citation>
    <scope>NUCLEOTIDE SEQUENCE [LARGE SCALE GENOMIC DNA]</scope>
    <source>
        <strain evidence="2">cv. PW_Plant_1</strain>
    </source>
</reference>
<evidence type="ECO:0000313" key="1">
    <source>
        <dbReference type="EMBL" id="KAJ7541009.1"/>
    </source>
</evidence>
<proteinExistence type="predicted"/>